<evidence type="ECO:0000313" key="5">
    <source>
        <dbReference type="EMBL" id="MBU9766351.1"/>
    </source>
</evidence>
<feature type="compositionally biased region" description="Low complexity" evidence="3">
    <location>
        <begin position="31"/>
        <end position="45"/>
    </location>
</feature>
<keyword evidence="4" id="KW-1133">Transmembrane helix</keyword>
<evidence type="ECO:0000256" key="1">
    <source>
        <dbReference type="ARBA" id="ARBA00004370"/>
    </source>
</evidence>
<dbReference type="EMBL" id="VOMB01000023">
    <property type="protein sequence ID" value="MBU9766351.1"/>
    <property type="molecule type" value="Genomic_DNA"/>
</dbReference>
<organism evidence="5 6">
    <name type="scientific">[Mycobacterium] fortunisiensis</name>
    <dbReference type="NCBI Taxonomy" id="2600579"/>
    <lineage>
        <taxon>Bacteria</taxon>
        <taxon>Bacillati</taxon>
        <taxon>Actinomycetota</taxon>
        <taxon>Actinomycetes</taxon>
        <taxon>Mycobacteriales</taxon>
        <taxon>Mycobacteriaceae</taxon>
        <taxon>Mycolicibacterium</taxon>
    </lineage>
</organism>
<comment type="subcellular location">
    <subcellularLocation>
        <location evidence="1">Membrane</location>
    </subcellularLocation>
</comment>
<evidence type="ECO:0000313" key="6">
    <source>
        <dbReference type="Proteomes" id="UP000812982"/>
    </source>
</evidence>
<evidence type="ECO:0000256" key="2">
    <source>
        <dbReference type="ARBA" id="ARBA00023136"/>
    </source>
</evidence>
<keyword evidence="2 4" id="KW-0472">Membrane</keyword>
<feature type="compositionally biased region" description="Acidic residues" evidence="3">
    <location>
        <begin position="73"/>
        <end position="91"/>
    </location>
</feature>
<gene>
    <name evidence="5" type="ORF">FR943_21210</name>
</gene>
<evidence type="ECO:0000256" key="3">
    <source>
        <dbReference type="SAM" id="MobiDB-lite"/>
    </source>
</evidence>
<dbReference type="Proteomes" id="UP000812982">
    <property type="component" value="Unassembled WGS sequence"/>
</dbReference>
<keyword evidence="4" id="KW-0812">Transmembrane</keyword>
<dbReference type="RefSeq" id="WP_217160210.1">
    <property type="nucleotide sequence ID" value="NZ_VOMB01000023.1"/>
</dbReference>
<keyword evidence="6" id="KW-1185">Reference proteome</keyword>
<evidence type="ECO:0008006" key="7">
    <source>
        <dbReference type="Google" id="ProtNLM"/>
    </source>
</evidence>
<feature type="region of interest" description="Disordered" evidence="3">
    <location>
        <begin position="1"/>
        <end position="97"/>
    </location>
</feature>
<accession>A0ABS6KS08</accession>
<reference evidence="5 6" key="1">
    <citation type="journal article" date="2021" name="Sci. Rep.">
        <title>Phenotypic and genomic hallmarks of a novel, potentially pathogenic rapidly growing Mycobacterium species related to the Mycobacterium fortuitum complex.</title>
        <authorList>
            <person name="Gharbi R."/>
            <person name="Khanna V."/>
            <person name="Frigui W."/>
            <person name="Mhenni B."/>
            <person name="Brosch R."/>
            <person name="Mardassi H."/>
        </authorList>
    </citation>
    <scope>NUCLEOTIDE SEQUENCE [LARGE SCALE GENOMIC DNA]</scope>
    <source>
        <strain evidence="5 6">TNTM28</strain>
    </source>
</reference>
<name>A0ABS6KS08_9MYCO</name>
<comment type="caution">
    <text evidence="5">The sequence shown here is derived from an EMBL/GenBank/DDBJ whole genome shotgun (WGS) entry which is preliminary data.</text>
</comment>
<dbReference type="PANTHER" id="PTHR37042">
    <property type="entry name" value="OUTER MEMBRANE PROTEIN RV1973"/>
    <property type="match status" value="1"/>
</dbReference>
<dbReference type="PANTHER" id="PTHR37042:SF4">
    <property type="entry name" value="OUTER MEMBRANE PROTEIN RV1973"/>
    <property type="match status" value="1"/>
</dbReference>
<evidence type="ECO:0000256" key="4">
    <source>
        <dbReference type="SAM" id="Phobius"/>
    </source>
</evidence>
<sequence>MSGRHKMPPAGRRRNEAAATPEAAPEDVVADSDSSVSDVPDEAVAGAAGSDEAVSEETAADAVEPESAVPADESAEEASAEEASVEEEDAAGAEPKRRRARISWPVVLSLAALVLAVAAGVLQWQIVAHRDSDVARAEAVQAAKEITAEMLSYEPETVDQQLTAVRDRLTGEFLGTYTAMVNDIIPAAQAQQIGAVADVLGTGVVSAEPDRVEVVLYVNQAVSTAGQMPQKTLSIAQATMVKDGDRWLMSEYAPVQP</sequence>
<proteinExistence type="predicted"/>
<feature type="transmembrane region" description="Helical" evidence="4">
    <location>
        <begin position="106"/>
        <end position="126"/>
    </location>
</feature>
<protein>
    <recommendedName>
        <fullName evidence="7">Mce associated membrane protein</fullName>
    </recommendedName>
</protein>